<dbReference type="InterPro" id="IPR002018">
    <property type="entry name" value="CarbesteraseB"/>
</dbReference>
<dbReference type="Gene3D" id="3.40.50.1820">
    <property type="entry name" value="alpha/beta hydrolase"/>
    <property type="match status" value="1"/>
</dbReference>
<organism evidence="3 4">
    <name type="scientific">Hyaloscypha variabilis (strain UAMH 11265 / GT02V1 / F)</name>
    <name type="common">Meliniomyces variabilis</name>
    <dbReference type="NCBI Taxonomy" id="1149755"/>
    <lineage>
        <taxon>Eukaryota</taxon>
        <taxon>Fungi</taxon>
        <taxon>Dikarya</taxon>
        <taxon>Ascomycota</taxon>
        <taxon>Pezizomycotina</taxon>
        <taxon>Leotiomycetes</taxon>
        <taxon>Helotiales</taxon>
        <taxon>Hyaloscyphaceae</taxon>
        <taxon>Hyaloscypha</taxon>
        <taxon>Hyaloscypha variabilis</taxon>
    </lineage>
</organism>
<evidence type="ECO:0000256" key="1">
    <source>
        <dbReference type="SAM" id="SignalP"/>
    </source>
</evidence>
<dbReference type="EMBL" id="KZ613943">
    <property type="protein sequence ID" value="PMD42822.1"/>
    <property type="molecule type" value="Genomic_DNA"/>
</dbReference>
<keyword evidence="4" id="KW-1185">Reference proteome</keyword>
<proteinExistence type="predicted"/>
<keyword evidence="1" id="KW-0732">Signal</keyword>
<dbReference type="AlphaFoldDB" id="A0A2J6RWD9"/>
<dbReference type="OrthoDB" id="408631at2759"/>
<gene>
    <name evidence="3" type="ORF">L207DRAFT_424980</name>
</gene>
<dbReference type="Pfam" id="PF00135">
    <property type="entry name" value="COesterase"/>
    <property type="match status" value="1"/>
</dbReference>
<dbReference type="InterPro" id="IPR029058">
    <property type="entry name" value="AB_hydrolase_fold"/>
</dbReference>
<evidence type="ECO:0000313" key="4">
    <source>
        <dbReference type="Proteomes" id="UP000235786"/>
    </source>
</evidence>
<sequence length="591" mass="65206">MTAYTLVLTFLSLTAAVQAQLPQLKLPWGIWEGQPLPQDENIYHFKNVRFGAQPERFGLADFPDWTNDTLQVITGELSCLQISPAQLKNPPGGKNPLGDEHTPFIKQTEDCLFLDVYVPAVAFEYGAPLLPVTVWIYGGAYAYGSKSQFGPLYTGQSLITASNYQTIFVAGNYRVGALGWLAGNYMESVAQPNAGLHDQELLFEWVQEYIKLVGGDNGQVSAWGESAGAGSILHHLTRADGTFDPLFQTFVAQSPAFEWAWDNSLGGKLDQTFASFSRLAKCDDFDISCLRKASVETIQAANQQLFNVVRQTGLFPVGPAIDGEWVKTIPAVALSQKKVWPGIQAGIISHCANEAYLFVPKDIDSQGDFDKYLATFLPGDDLSSQRNEVRQQYDCNVNFGGNFTKCVQEVIQDLSFTCNTRQLLNAYPEISYMMEYAFPSADLAYHASDLIPLFMNNKSEARALLELLGASKLEAFWYAESLSILVPRYQNYLASFALGGDPNALSFTPFSEWPIADGSDDKLSNVMKVGLPLYGQSAFKLGSDNQNTKSKCNFWVDIAKSIVDEDATGEFDTTDSQKILLKEGSSRVIDL</sequence>
<accession>A0A2J6RWD9</accession>
<dbReference type="InterPro" id="IPR050309">
    <property type="entry name" value="Type-B_Carboxylest/Lipase"/>
</dbReference>
<dbReference type="PANTHER" id="PTHR11559">
    <property type="entry name" value="CARBOXYLESTERASE"/>
    <property type="match status" value="1"/>
</dbReference>
<feature type="domain" description="Carboxylesterase type B" evidence="2">
    <location>
        <begin position="22"/>
        <end position="555"/>
    </location>
</feature>
<dbReference type="InterPro" id="IPR019819">
    <property type="entry name" value="Carboxylesterase_B_CS"/>
</dbReference>
<reference evidence="3 4" key="1">
    <citation type="submission" date="2016-04" db="EMBL/GenBank/DDBJ databases">
        <title>A degradative enzymes factory behind the ericoid mycorrhizal symbiosis.</title>
        <authorList>
            <consortium name="DOE Joint Genome Institute"/>
            <person name="Martino E."/>
            <person name="Morin E."/>
            <person name="Grelet G."/>
            <person name="Kuo A."/>
            <person name="Kohler A."/>
            <person name="Daghino S."/>
            <person name="Barry K."/>
            <person name="Choi C."/>
            <person name="Cichocki N."/>
            <person name="Clum A."/>
            <person name="Copeland A."/>
            <person name="Hainaut M."/>
            <person name="Haridas S."/>
            <person name="Labutti K."/>
            <person name="Lindquist E."/>
            <person name="Lipzen A."/>
            <person name="Khouja H.-R."/>
            <person name="Murat C."/>
            <person name="Ohm R."/>
            <person name="Olson A."/>
            <person name="Spatafora J."/>
            <person name="Veneault-Fourrey C."/>
            <person name="Henrissat B."/>
            <person name="Grigoriev I."/>
            <person name="Martin F."/>
            <person name="Perotto S."/>
        </authorList>
    </citation>
    <scope>NUCLEOTIDE SEQUENCE [LARGE SCALE GENOMIC DNA]</scope>
    <source>
        <strain evidence="3 4">F</strain>
    </source>
</reference>
<dbReference type="SUPFAM" id="SSF53474">
    <property type="entry name" value="alpha/beta-Hydrolases"/>
    <property type="match status" value="1"/>
</dbReference>
<dbReference type="STRING" id="1149755.A0A2J6RWD9"/>
<protein>
    <submittedName>
        <fullName evidence="3">Carboxylesterase family protein</fullName>
    </submittedName>
</protein>
<name>A0A2J6RWD9_HYAVF</name>
<dbReference type="Proteomes" id="UP000235786">
    <property type="component" value="Unassembled WGS sequence"/>
</dbReference>
<feature type="chain" id="PRO_5014410342" evidence="1">
    <location>
        <begin position="20"/>
        <end position="591"/>
    </location>
</feature>
<evidence type="ECO:0000259" key="2">
    <source>
        <dbReference type="Pfam" id="PF00135"/>
    </source>
</evidence>
<feature type="signal peptide" evidence="1">
    <location>
        <begin position="1"/>
        <end position="19"/>
    </location>
</feature>
<dbReference type="PROSITE" id="PS00941">
    <property type="entry name" value="CARBOXYLESTERASE_B_2"/>
    <property type="match status" value="1"/>
</dbReference>
<evidence type="ECO:0000313" key="3">
    <source>
        <dbReference type="EMBL" id="PMD42822.1"/>
    </source>
</evidence>